<dbReference type="Gene3D" id="3.90.1720.80">
    <property type="match status" value="1"/>
</dbReference>
<gene>
    <name evidence="2" type="ORF">E1742_24435</name>
</gene>
<proteinExistence type="predicted"/>
<dbReference type="InterPro" id="IPR025562">
    <property type="entry name" value="Tae4"/>
</dbReference>
<evidence type="ECO:0000313" key="3">
    <source>
        <dbReference type="Proteomes" id="UP000294359"/>
    </source>
</evidence>
<evidence type="ECO:0008006" key="4">
    <source>
        <dbReference type="Google" id="ProtNLM"/>
    </source>
</evidence>
<sequence length="205" mass="22840">MVPGAQGHPPRTELRGDRRHRATRSGETQGKCRTTGAGRSRCSLPMQTFKRQTMKPPFQRLWQHFPRTESRAELYETLGWEDIIDHKAYRDTCAIRMSYALLRADVALPGATMLVKAGPAKGRHIEHRQAALSRILKRRWGAPEVFRNPDAQEGIAGRKGVVSFFKIQGGNGGHIDLVEAGAHGFAACARSCYFSAAVVWFWALG</sequence>
<dbReference type="Pfam" id="PF14113">
    <property type="entry name" value="Tae4"/>
    <property type="match status" value="1"/>
</dbReference>
<dbReference type="Gene3D" id="4.10.280.80">
    <property type="match status" value="1"/>
</dbReference>
<dbReference type="EMBL" id="CP038026">
    <property type="protein sequence ID" value="QBQ38949.1"/>
    <property type="molecule type" value="Genomic_DNA"/>
</dbReference>
<accession>A0ABX5SIA0</accession>
<dbReference type="Proteomes" id="UP000294359">
    <property type="component" value="Chromosome"/>
</dbReference>
<organism evidence="2 3">
    <name type="scientific">Pseudoduganella plicata</name>
    <dbReference type="NCBI Taxonomy" id="321984"/>
    <lineage>
        <taxon>Bacteria</taxon>
        <taxon>Pseudomonadati</taxon>
        <taxon>Pseudomonadota</taxon>
        <taxon>Betaproteobacteria</taxon>
        <taxon>Burkholderiales</taxon>
        <taxon>Oxalobacteraceae</taxon>
        <taxon>Telluria group</taxon>
        <taxon>Pseudoduganella</taxon>
    </lineage>
</organism>
<protein>
    <recommendedName>
        <fullName evidence="4">Type VI secretion system amidase effector protein Tae</fullName>
    </recommendedName>
</protein>
<feature type="region of interest" description="Disordered" evidence="1">
    <location>
        <begin position="1"/>
        <end position="41"/>
    </location>
</feature>
<evidence type="ECO:0000313" key="2">
    <source>
        <dbReference type="EMBL" id="QBQ38949.1"/>
    </source>
</evidence>
<keyword evidence="3" id="KW-1185">Reference proteome</keyword>
<evidence type="ECO:0000256" key="1">
    <source>
        <dbReference type="SAM" id="MobiDB-lite"/>
    </source>
</evidence>
<reference evidence="2 3" key="1">
    <citation type="submission" date="2019-03" db="EMBL/GenBank/DDBJ databases">
        <title>Draft Genome Sequences of Six Type Strains of the Genus Massilia.</title>
        <authorList>
            <person name="Miess H."/>
            <person name="Frediansyhah A."/>
            <person name="Gross H."/>
        </authorList>
    </citation>
    <scope>NUCLEOTIDE SEQUENCE [LARGE SCALE GENOMIC DNA]</scope>
    <source>
        <strain evidence="2 3">DSM 17505</strain>
    </source>
</reference>
<name>A0ABX5SIA0_9BURK</name>